<proteinExistence type="inferred from homology"/>
<evidence type="ECO:0000256" key="1">
    <source>
        <dbReference type="ARBA" id="ARBA00004604"/>
    </source>
</evidence>
<evidence type="ECO:0000259" key="6">
    <source>
        <dbReference type="Pfam" id="PF08640"/>
    </source>
</evidence>
<gene>
    <name evidence="7" type="primary">UTP6</name>
    <name evidence="7" type="ORF">HK103_001128</name>
</gene>
<dbReference type="AlphaFoldDB" id="A0AAD5UB29"/>
<evidence type="ECO:0000313" key="8">
    <source>
        <dbReference type="Proteomes" id="UP001210925"/>
    </source>
</evidence>
<dbReference type="GO" id="GO:0032040">
    <property type="term" value="C:small-subunit processome"/>
    <property type="evidence" value="ECO:0007669"/>
    <property type="project" value="TreeGrafter"/>
</dbReference>
<comment type="subcellular location">
    <subcellularLocation>
        <location evidence="1">Nucleus</location>
        <location evidence="1">Nucleolus</location>
    </subcellularLocation>
</comment>
<dbReference type="GO" id="GO:0000462">
    <property type="term" value="P:maturation of SSU-rRNA from tricistronic rRNA transcript (SSU-rRNA, 5.8S rRNA, LSU-rRNA)"/>
    <property type="evidence" value="ECO:0007669"/>
    <property type="project" value="InterPro"/>
</dbReference>
<dbReference type="SUPFAM" id="SSF48452">
    <property type="entry name" value="TPR-like"/>
    <property type="match status" value="2"/>
</dbReference>
<dbReference type="InterPro" id="IPR003107">
    <property type="entry name" value="HAT"/>
</dbReference>
<evidence type="ECO:0000256" key="2">
    <source>
        <dbReference type="ARBA" id="ARBA00010734"/>
    </source>
</evidence>
<dbReference type="InterPro" id="IPR055347">
    <property type="entry name" value="UTP6_N"/>
</dbReference>
<dbReference type="SMART" id="SM00386">
    <property type="entry name" value="HAT"/>
    <property type="match status" value="4"/>
</dbReference>
<dbReference type="PANTHER" id="PTHR23271">
    <property type="entry name" value="HEPATOCELLULAR CARCINOMA-ASSOCIATED ANTIGEN 66"/>
    <property type="match status" value="1"/>
</dbReference>
<evidence type="ECO:0000256" key="5">
    <source>
        <dbReference type="ARBA" id="ARBA00023242"/>
    </source>
</evidence>
<reference evidence="7" key="1">
    <citation type="submission" date="2020-05" db="EMBL/GenBank/DDBJ databases">
        <title>Phylogenomic resolution of chytrid fungi.</title>
        <authorList>
            <person name="Stajich J.E."/>
            <person name="Amses K."/>
            <person name="Simmons R."/>
            <person name="Seto K."/>
            <person name="Myers J."/>
            <person name="Bonds A."/>
            <person name="Quandt C.A."/>
            <person name="Barry K."/>
            <person name="Liu P."/>
            <person name="Grigoriev I."/>
            <person name="Longcore J.E."/>
            <person name="James T.Y."/>
        </authorList>
    </citation>
    <scope>NUCLEOTIDE SEQUENCE</scope>
    <source>
        <strain evidence="7">PLAUS21</strain>
    </source>
</reference>
<keyword evidence="3" id="KW-0698">rRNA processing</keyword>
<feature type="domain" description="U3 small nucleolar RNA-associated protein 6 N-terminal" evidence="6">
    <location>
        <begin position="9"/>
        <end position="82"/>
    </location>
</feature>
<sequence length="598" mass="71117">MADDVQYHLEKMLPELQDLQERQKRTDFEYQIHRKIVKKQDYLRYIEFEMNLEKLRKKRKVKYSLDNEETGITLSDYSIVRRIHSLYQQALKRFKGDVSLWIQYFEWSLLQKSFKTLGKQFATAIALHPTKSVFWIMAAKYEYEENSNMTSARVLLQRALRINPHDQKIWLEYFKLELLWIQKLLDRRRILFKEDGEIQKEKKATDSVEVENIKGEDEKAQVVDQVLLNSKQDGTNEMMQKELTPMQQALINLLIPKSIYKNAIKSIPDLEFRFKFIEIYLLFNLDSSEARKEIYDGIISDFPTDVQAIDMWCKRYLDGLDVEDPEYPLAISKAVTDYNDLVKNVPKLWAYYKDFLVSQSAKVNEENLIQYLNILLKKCFTDADESGNAPLEMYHSWYISEKSANALDLGLQKYPWSGLLWNEKIAIDPREEFFEQALKMVKKQEQLSIWKAYLEYAISENKNVDGLFERALSIKHFLNTSDEEPLVLRYLEWKKGFGKFEFRKLTEKLLSAKARSANILLAILDVEQEFFDQSGNTQDLYHINKLWDLIHHVWLKHVKFEFDRGDATRAAKVYWKGTRSVKDVEEFEQRYQQLKELQ</sequence>
<dbReference type="GO" id="GO:0030515">
    <property type="term" value="F:snoRNA binding"/>
    <property type="evidence" value="ECO:0007669"/>
    <property type="project" value="InterPro"/>
</dbReference>
<comment type="similarity">
    <text evidence="2">Belongs to the UTP6 family.</text>
</comment>
<dbReference type="Gene3D" id="1.25.40.10">
    <property type="entry name" value="Tetratricopeptide repeat domain"/>
    <property type="match status" value="2"/>
</dbReference>
<dbReference type="InterPro" id="IPR013949">
    <property type="entry name" value="Utp6"/>
</dbReference>
<dbReference type="GO" id="GO:0034388">
    <property type="term" value="C:Pwp2p-containing subcomplex of 90S preribosome"/>
    <property type="evidence" value="ECO:0007669"/>
    <property type="project" value="TreeGrafter"/>
</dbReference>
<evidence type="ECO:0000256" key="3">
    <source>
        <dbReference type="ARBA" id="ARBA00022552"/>
    </source>
</evidence>
<dbReference type="Proteomes" id="UP001210925">
    <property type="component" value="Unassembled WGS sequence"/>
</dbReference>
<keyword evidence="4" id="KW-0677">Repeat</keyword>
<name>A0AAD5UB29_9FUNG</name>
<keyword evidence="5" id="KW-0539">Nucleus</keyword>
<dbReference type="Pfam" id="PF08640">
    <property type="entry name" value="U3_assoc_6"/>
    <property type="match status" value="1"/>
</dbReference>
<keyword evidence="8" id="KW-1185">Reference proteome</keyword>
<dbReference type="InterPro" id="IPR011990">
    <property type="entry name" value="TPR-like_helical_dom_sf"/>
</dbReference>
<dbReference type="PANTHER" id="PTHR23271:SF1">
    <property type="entry name" value="U3 SMALL NUCLEOLAR RNA-ASSOCIATED PROTEIN 6 HOMOLOG"/>
    <property type="match status" value="1"/>
</dbReference>
<dbReference type="EMBL" id="JADGKB010000128">
    <property type="protein sequence ID" value="KAJ3252834.1"/>
    <property type="molecule type" value="Genomic_DNA"/>
</dbReference>
<protein>
    <submittedName>
        <fullName evidence="7">U3 snoRNP protein</fullName>
    </submittedName>
</protein>
<evidence type="ECO:0000313" key="7">
    <source>
        <dbReference type="EMBL" id="KAJ3252834.1"/>
    </source>
</evidence>
<comment type="caution">
    <text evidence="7">The sequence shown here is derived from an EMBL/GenBank/DDBJ whole genome shotgun (WGS) entry which is preliminary data.</text>
</comment>
<accession>A0AAD5UB29</accession>
<evidence type="ECO:0000256" key="4">
    <source>
        <dbReference type="ARBA" id="ARBA00022737"/>
    </source>
</evidence>
<organism evidence="7 8">
    <name type="scientific">Boothiomyces macroporosus</name>
    <dbReference type="NCBI Taxonomy" id="261099"/>
    <lineage>
        <taxon>Eukaryota</taxon>
        <taxon>Fungi</taxon>
        <taxon>Fungi incertae sedis</taxon>
        <taxon>Chytridiomycota</taxon>
        <taxon>Chytridiomycota incertae sedis</taxon>
        <taxon>Chytridiomycetes</taxon>
        <taxon>Rhizophydiales</taxon>
        <taxon>Terramycetaceae</taxon>
        <taxon>Boothiomyces</taxon>
    </lineage>
</organism>